<sequence length="43" mass="5035">MFEIPDSQKFCYCTGKPNPFKKDESGRTLYPYECELCGMQMMS</sequence>
<protein>
    <submittedName>
        <fullName evidence="1">Uncharacterized protein</fullName>
    </submittedName>
</protein>
<name>A0A0F9UN63_9ZZZZ</name>
<accession>A0A0F9UN63</accession>
<dbReference type="EMBL" id="LAZR01000902">
    <property type="protein sequence ID" value="KKN55048.1"/>
    <property type="molecule type" value="Genomic_DNA"/>
</dbReference>
<reference evidence="1" key="1">
    <citation type="journal article" date="2015" name="Nature">
        <title>Complex archaea that bridge the gap between prokaryotes and eukaryotes.</title>
        <authorList>
            <person name="Spang A."/>
            <person name="Saw J.H."/>
            <person name="Jorgensen S.L."/>
            <person name="Zaremba-Niedzwiedzka K."/>
            <person name="Martijn J."/>
            <person name="Lind A.E."/>
            <person name="van Eijk R."/>
            <person name="Schleper C."/>
            <person name="Guy L."/>
            <person name="Ettema T.J."/>
        </authorList>
    </citation>
    <scope>NUCLEOTIDE SEQUENCE</scope>
</reference>
<dbReference type="AlphaFoldDB" id="A0A0F9UN63"/>
<comment type="caution">
    <text evidence="1">The sequence shown here is derived from an EMBL/GenBank/DDBJ whole genome shotgun (WGS) entry which is preliminary data.</text>
</comment>
<organism evidence="1">
    <name type="scientific">marine sediment metagenome</name>
    <dbReference type="NCBI Taxonomy" id="412755"/>
    <lineage>
        <taxon>unclassified sequences</taxon>
        <taxon>metagenomes</taxon>
        <taxon>ecological metagenomes</taxon>
    </lineage>
</organism>
<evidence type="ECO:0000313" key="1">
    <source>
        <dbReference type="EMBL" id="KKN55048.1"/>
    </source>
</evidence>
<gene>
    <name evidence="1" type="ORF">LCGC14_0586490</name>
</gene>
<proteinExistence type="predicted"/>